<dbReference type="CDD" id="cd13603">
    <property type="entry name" value="PBP2_TRAP_Siap_TeaA_like"/>
    <property type="match status" value="1"/>
</dbReference>
<name>A0A4R7BKX2_9HYPH</name>
<dbReference type="Pfam" id="PF03480">
    <property type="entry name" value="DctP"/>
    <property type="match status" value="1"/>
</dbReference>
<dbReference type="OrthoDB" id="9803763at2"/>
<organism evidence="3 4">
    <name type="scientific">Enterovirga rhinocerotis</name>
    <dbReference type="NCBI Taxonomy" id="1339210"/>
    <lineage>
        <taxon>Bacteria</taxon>
        <taxon>Pseudomonadati</taxon>
        <taxon>Pseudomonadota</taxon>
        <taxon>Alphaproteobacteria</taxon>
        <taxon>Hyphomicrobiales</taxon>
        <taxon>Methylobacteriaceae</taxon>
        <taxon>Enterovirga</taxon>
    </lineage>
</organism>
<dbReference type="AlphaFoldDB" id="A0A4R7BKX2"/>
<protein>
    <submittedName>
        <fullName evidence="3">Tripartite ATP-independent transporter DctP family solute receptor</fullName>
    </submittedName>
</protein>
<keyword evidence="3" id="KW-0675">Receptor</keyword>
<dbReference type="NCBIfam" id="NF037995">
    <property type="entry name" value="TRAP_S1"/>
    <property type="match status" value="1"/>
</dbReference>
<dbReference type="EMBL" id="SNZR01000020">
    <property type="protein sequence ID" value="TDR84516.1"/>
    <property type="molecule type" value="Genomic_DNA"/>
</dbReference>
<evidence type="ECO:0000256" key="1">
    <source>
        <dbReference type="ARBA" id="ARBA00022729"/>
    </source>
</evidence>
<keyword evidence="4" id="KW-1185">Reference proteome</keyword>
<dbReference type="Gene3D" id="3.40.190.170">
    <property type="entry name" value="Bacterial extracellular solute-binding protein, family 7"/>
    <property type="match status" value="1"/>
</dbReference>
<dbReference type="GO" id="GO:0030288">
    <property type="term" value="C:outer membrane-bounded periplasmic space"/>
    <property type="evidence" value="ECO:0007669"/>
    <property type="project" value="InterPro"/>
</dbReference>
<sequence>MIRAIVRSVAASALVLGLAGSVLPALAQGKTIIKLGWTASDGPADPYAVGARAFKEAVEANSKGRIEVRLFPNRQLGDEKPMVEGMRLGTVDAGIITNAVVAQIEPAFQLNDLPFLYADEGQAQRVLDGPIGKKLATKLESKGIKVLGYTEGGFRNMINNVRPVATPEDVKGVKYRVMQNPVFIAMFSSLGGNAVPMAWGETFTAVQQGTIDGLEIPLAVIEQSKYFEVAKYLSLTNHTYSANILMVSKRFFDRLSPDLQKAVTDAGVTATAKQREVAAAHAKEIVAKLEKSGMKVNRIADMAPFRAAVAGVYEQFKPSIGADLLQEALAAVK</sequence>
<evidence type="ECO:0000313" key="4">
    <source>
        <dbReference type="Proteomes" id="UP000295122"/>
    </source>
</evidence>
<evidence type="ECO:0000256" key="2">
    <source>
        <dbReference type="SAM" id="SignalP"/>
    </source>
</evidence>
<accession>A0A4R7BKX2</accession>
<dbReference type="InterPro" id="IPR018389">
    <property type="entry name" value="DctP_fam"/>
</dbReference>
<dbReference type="InterPro" id="IPR004682">
    <property type="entry name" value="TRAP_DctP"/>
</dbReference>
<dbReference type="Proteomes" id="UP000295122">
    <property type="component" value="Unassembled WGS sequence"/>
</dbReference>
<gene>
    <name evidence="3" type="ORF">EV668_4964</name>
</gene>
<evidence type="ECO:0000313" key="3">
    <source>
        <dbReference type="EMBL" id="TDR84516.1"/>
    </source>
</evidence>
<comment type="caution">
    <text evidence="3">The sequence shown here is derived from an EMBL/GenBank/DDBJ whole genome shotgun (WGS) entry which is preliminary data.</text>
</comment>
<feature type="chain" id="PRO_5020480476" evidence="2">
    <location>
        <begin position="28"/>
        <end position="333"/>
    </location>
</feature>
<dbReference type="NCBIfam" id="TIGR00787">
    <property type="entry name" value="dctP"/>
    <property type="match status" value="1"/>
</dbReference>
<keyword evidence="1 2" id="KW-0732">Signal</keyword>
<dbReference type="PANTHER" id="PTHR33376:SF2">
    <property type="entry name" value="DICARBOXYLATE-BINDING PERIPLASMIC PROTEIN"/>
    <property type="match status" value="1"/>
</dbReference>
<dbReference type="PANTHER" id="PTHR33376">
    <property type="match status" value="1"/>
</dbReference>
<feature type="signal peptide" evidence="2">
    <location>
        <begin position="1"/>
        <end position="27"/>
    </location>
</feature>
<dbReference type="GO" id="GO:0030246">
    <property type="term" value="F:carbohydrate binding"/>
    <property type="evidence" value="ECO:0007669"/>
    <property type="project" value="TreeGrafter"/>
</dbReference>
<dbReference type="GO" id="GO:0055085">
    <property type="term" value="P:transmembrane transport"/>
    <property type="evidence" value="ECO:0007669"/>
    <property type="project" value="InterPro"/>
</dbReference>
<dbReference type="InterPro" id="IPR038404">
    <property type="entry name" value="TRAP_DctP_sf"/>
</dbReference>
<proteinExistence type="predicted"/>
<dbReference type="RefSeq" id="WP_133775246.1">
    <property type="nucleotide sequence ID" value="NZ_SNZR01000020.1"/>
</dbReference>
<dbReference type="PIRSF" id="PIRSF006470">
    <property type="entry name" value="DctB"/>
    <property type="match status" value="1"/>
</dbReference>
<reference evidence="3 4" key="1">
    <citation type="submission" date="2019-03" db="EMBL/GenBank/DDBJ databases">
        <title>Genomic Encyclopedia of Type Strains, Phase IV (KMG-IV): sequencing the most valuable type-strain genomes for metagenomic binning, comparative biology and taxonomic classification.</title>
        <authorList>
            <person name="Goeker M."/>
        </authorList>
    </citation>
    <scope>NUCLEOTIDE SEQUENCE [LARGE SCALE GENOMIC DNA]</scope>
    <source>
        <strain evidence="3 4">DSM 25903</strain>
    </source>
</reference>